<keyword evidence="9" id="KW-1133">Transmembrane helix</keyword>
<dbReference type="PANTHER" id="PTHR24305:SF187">
    <property type="entry name" value="P450, PUTATIVE (EUROFUNG)-RELATED"/>
    <property type="match status" value="1"/>
</dbReference>
<comment type="pathway">
    <text evidence="2">Secondary metabolite biosynthesis.</text>
</comment>
<evidence type="ECO:0000313" key="11">
    <source>
        <dbReference type="Proteomes" id="UP001295794"/>
    </source>
</evidence>
<dbReference type="AlphaFoldDB" id="A0AAD2H2M0"/>
<dbReference type="PANTHER" id="PTHR24305">
    <property type="entry name" value="CYTOCHROME P450"/>
    <property type="match status" value="1"/>
</dbReference>
<gene>
    <name evidence="10" type="ORF">MYCIT1_LOCUS11110</name>
</gene>
<comment type="caution">
    <text evidence="10">The sequence shown here is derived from an EMBL/GenBank/DDBJ whole genome shotgun (WGS) entry which is preliminary data.</text>
</comment>
<dbReference type="EMBL" id="CAVNYO010000137">
    <property type="protein sequence ID" value="CAK5268081.1"/>
    <property type="molecule type" value="Genomic_DNA"/>
</dbReference>
<protein>
    <recommendedName>
        <fullName evidence="12">Cytochrome P450</fullName>
    </recommendedName>
</protein>
<evidence type="ECO:0000256" key="4">
    <source>
        <dbReference type="ARBA" id="ARBA00022723"/>
    </source>
</evidence>
<evidence type="ECO:0000256" key="7">
    <source>
        <dbReference type="ARBA" id="ARBA00023033"/>
    </source>
</evidence>
<dbReference type="CDD" id="cd11061">
    <property type="entry name" value="CYP67-like"/>
    <property type="match status" value="1"/>
</dbReference>
<sequence>MSTISLPFSQTIASVACAGLLCHLLFNRLEPRRLASFFALLILPPVVLVYGLQVPRHVGGGLWAAVAATSGVYYASLLASLLTYRLSPLHPLARYPGPLLCKMSKIWLTAVSMRGKQHIYYSDLHQKYGDIVRVGPNELSFRHVDAIQPMMGTQEGLPKSEWWDGRMPENPKFRPISGLRDPEEHARRRRSWNRALSTSMLREYESLVEGRVAQIVEMIATKKGQPLDLSKWFGWFAYDVMNDVMFSTGGNALATEDKDEILEIIANCQPTALFLSHLPWAAVFYRWIPGVGGPLRRYRKYAVHRATQRKLDGSIRKDVFYHLIDEPGLETKPVSLAQVIVDGSPAIIAGAETTSTTLCNIFWLLLKHPQTLARLREEIDDPQWNITETAVQARMPYLNAVINEVLRLYPAVMSGSQRAPLIGSGGQAVGSHFIPEGTTTAVHTYAVQHDPRNFSPFADVFIPERWLPTEDQLKLEPVLFGSHEVIHNTAAFIPFSIGPANCVGRNLAYQEMRMLVCALISKFDMQFEEGFDLITWERDMMDYFIVWRGRLPVVFTSR</sequence>
<evidence type="ECO:0000256" key="9">
    <source>
        <dbReference type="SAM" id="Phobius"/>
    </source>
</evidence>
<comment type="cofactor">
    <cofactor evidence="1 8">
        <name>heme</name>
        <dbReference type="ChEBI" id="CHEBI:30413"/>
    </cofactor>
</comment>
<evidence type="ECO:0000256" key="6">
    <source>
        <dbReference type="ARBA" id="ARBA00023004"/>
    </source>
</evidence>
<dbReference type="Gene3D" id="1.10.630.10">
    <property type="entry name" value="Cytochrome P450"/>
    <property type="match status" value="1"/>
</dbReference>
<feature type="transmembrane region" description="Helical" evidence="9">
    <location>
        <begin position="62"/>
        <end position="84"/>
    </location>
</feature>
<evidence type="ECO:0000256" key="5">
    <source>
        <dbReference type="ARBA" id="ARBA00023002"/>
    </source>
</evidence>
<proteinExistence type="inferred from homology"/>
<reference evidence="10" key="1">
    <citation type="submission" date="2023-11" db="EMBL/GenBank/DDBJ databases">
        <authorList>
            <person name="De Vega J J."/>
            <person name="De Vega J J."/>
        </authorList>
    </citation>
    <scope>NUCLEOTIDE SEQUENCE</scope>
</reference>
<dbReference type="GO" id="GO:0004497">
    <property type="term" value="F:monooxygenase activity"/>
    <property type="evidence" value="ECO:0007669"/>
    <property type="project" value="UniProtKB-KW"/>
</dbReference>
<keyword evidence="9" id="KW-0472">Membrane</keyword>
<keyword evidence="7" id="KW-0503">Monooxygenase</keyword>
<keyword evidence="5" id="KW-0560">Oxidoreductase</keyword>
<feature type="transmembrane region" description="Helical" evidence="9">
    <location>
        <begin position="33"/>
        <end position="50"/>
    </location>
</feature>
<dbReference type="GO" id="GO:0016705">
    <property type="term" value="F:oxidoreductase activity, acting on paired donors, with incorporation or reduction of molecular oxygen"/>
    <property type="evidence" value="ECO:0007669"/>
    <property type="project" value="InterPro"/>
</dbReference>
<keyword evidence="9" id="KW-0812">Transmembrane</keyword>
<evidence type="ECO:0000256" key="2">
    <source>
        <dbReference type="ARBA" id="ARBA00005179"/>
    </source>
</evidence>
<evidence type="ECO:0000256" key="3">
    <source>
        <dbReference type="ARBA" id="ARBA00010617"/>
    </source>
</evidence>
<dbReference type="Proteomes" id="UP001295794">
    <property type="component" value="Unassembled WGS sequence"/>
</dbReference>
<dbReference type="GO" id="GO:0005506">
    <property type="term" value="F:iron ion binding"/>
    <property type="evidence" value="ECO:0007669"/>
    <property type="project" value="InterPro"/>
</dbReference>
<dbReference type="InterPro" id="IPR050121">
    <property type="entry name" value="Cytochrome_P450_monoxygenase"/>
</dbReference>
<evidence type="ECO:0000256" key="8">
    <source>
        <dbReference type="PIRSR" id="PIRSR602401-1"/>
    </source>
</evidence>
<evidence type="ECO:0008006" key="12">
    <source>
        <dbReference type="Google" id="ProtNLM"/>
    </source>
</evidence>
<comment type="similarity">
    <text evidence="3">Belongs to the cytochrome P450 family.</text>
</comment>
<dbReference type="PRINTS" id="PR00385">
    <property type="entry name" value="P450"/>
</dbReference>
<dbReference type="InterPro" id="IPR036396">
    <property type="entry name" value="Cyt_P450_sf"/>
</dbReference>
<keyword evidence="8" id="KW-0349">Heme</keyword>
<dbReference type="Pfam" id="PF00067">
    <property type="entry name" value="p450"/>
    <property type="match status" value="1"/>
</dbReference>
<dbReference type="PRINTS" id="PR00463">
    <property type="entry name" value="EP450I"/>
</dbReference>
<dbReference type="GO" id="GO:0020037">
    <property type="term" value="F:heme binding"/>
    <property type="evidence" value="ECO:0007669"/>
    <property type="project" value="InterPro"/>
</dbReference>
<keyword evidence="4 8" id="KW-0479">Metal-binding</keyword>
<feature type="binding site" description="axial binding residue" evidence="8">
    <location>
        <position position="502"/>
    </location>
    <ligand>
        <name>heme</name>
        <dbReference type="ChEBI" id="CHEBI:30413"/>
    </ligand>
    <ligandPart>
        <name>Fe</name>
        <dbReference type="ChEBI" id="CHEBI:18248"/>
    </ligandPart>
</feature>
<dbReference type="InterPro" id="IPR001128">
    <property type="entry name" value="Cyt_P450"/>
</dbReference>
<keyword evidence="11" id="KW-1185">Reference proteome</keyword>
<evidence type="ECO:0000313" key="10">
    <source>
        <dbReference type="EMBL" id="CAK5268081.1"/>
    </source>
</evidence>
<dbReference type="SUPFAM" id="SSF48264">
    <property type="entry name" value="Cytochrome P450"/>
    <property type="match status" value="1"/>
</dbReference>
<organism evidence="10 11">
    <name type="scientific">Mycena citricolor</name>
    <dbReference type="NCBI Taxonomy" id="2018698"/>
    <lineage>
        <taxon>Eukaryota</taxon>
        <taxon>Fungi</taxon>
        <taxon>Dikarya</taxon>
        <taxon>Basidiomycota</taxon>
        <taxon>Agaricomycotina</taxon>
        <taxon>Agaricomycetes</taxon>
        <taxon>Agaricomycetidae</taxon>
        <taxon>Agaricales</taxon>
        <taxon>Marasmiineae</taxon>
        <taxon>Mycenaceae</taxon>
        <taxon>Mycena</taxon>
    </lineage>
</organism>
<accession>A0AAD2H2M0</accession>
<name>A0AAD2H2M0_9AGAR</name>
<feature type="transmembrane region" description="Helical" evidence="9">
    <location>
        <begin position="6"/>
        <end position="26"/>
    </location>
</feature>
<evidence type="ECO:0000256" key="1">
    <source>
        <dbReference type="ARBA" id="ARBA00001971"/>
    </source>
</evidence>
<dbReference type="InterPro" id="IPR002401">
    <property type="entry name" value="Cyt_P450_E_grp-I"/>
</dbReference>
<keyword evidence="6 8" id="KW-0408">Iron</keyword>